<dbReference type="PANTHER" id="PTHR15315">
    <property type="entry name" value="RING FINGER PROTEIN 41, 151"/>
    <property type="match status" value="1"/>
</dbReference>
<evidence type="ECO:0000259" key="6">
    <source>
        <dbReference type="PROSITE" id="PS50016"/>
    </source>
</evidence>
<feature type="region of interest" description="Disordered" evidence="5">
    <location>
        <begin position="1194"/>
        <end position="1228"/>
    </location>
</feature>
<dbReference type="SMART" id="SM00249">
    <property type="entry name" value="PHD"/>
    <property type="match status" value="1"/>
</dbReference>
<evidence type="ECO:0000313" key="9">
    <source>
        <dbReference type="Proteomes" id="UP001457282"/>
    </source>
</evidence>
<dbReference type="InterPro" id="IPR001965">
    <property type="entry name" value="Znf_PHD"/>
</dbReference>
<evidence type="ECO:0000259" key="7">
    <source>
        <dbReference type="PROSITE" id="PS50089"/>
    </source>
</evidence>
<dbReference type="InterPro" id="IPR017907">
    <property type="entry name" value="Znf_RING_CS"/>
</dbReference>
<dbReference type="SUPFAM" id="SSF57850">
    <property type="entry name" value="RING/U-box"/>
    <property type="match status" value="1"/>
</dbReference>
<dbReference type="PANTHER" id="PTHR15315:SF26">
    <property type="entry name" value="E3 UBIQUITIN-PROTEIN LIGASE NRDP1"/>
    <property type="match status" value="1"/>
</dbReference>
<dbReference type="Pfam" id="PF00628">
    <property type="entry name" value="PHD"/>
    <property type="match status" value="1"/>
</dbReference>
<dbReference type="PROSITE" id="PS00518">
    <property type="entry name" value="ZF_RING_1"/>
    <property type="match status" value="1"/>
</dbReference>
<keyword evidence="2 4" id="KW-0863">Zinc-finger</keyword>
<keyword evidence="1" id="KW-0479">Metal-binding</keyword>
<feature type="region of interest" description="Disordered" evidence="5">
    <location>
        <begin position="400"/>
        <end position="429"/>
    </location>
</feature>
<feature type="region of interest" description="Disordered" evidence="5">
    <location>
        <begin position="749"/>
        <end position="798"/>
    </location>
</feature>
<name>A0AAW1WTG4_RUBAR</name>
<evidence type="ECO:0000256" key="4">
    <source>
        <dbReference type="PROSITE-ProRule" id="PRU00175"/>
    </source>
</evidence>
<feature type="compositionally biased region" description="Low complexity" evidence="5">
    <location>
        <begin position="778"/>
        <end position="788"/>
    </location>
</feature>
<dbReference type="InterPro" id="IPR011011">
    <property type="entry name" value="Znf_FYVE_PHD"/>
</dbReference>
<dbReference type="PROSITE" id="PS50016">
    <property type="entry name" value="ZF_PHD_2"/>
    <property type="match status" value="1"/>
</dbReference>
<feature type="compositionally biased region" description="Basic and acidic residues" evidence="5">
    <location>
        <begin position="951"/>
        <end position="960"/>
    </location>
</feature>
<keyword evidence="3" id="KW-0862">Zinc</keyword>
<feature type="region of interest" description="Disordered" evidence="5">
    <location>
        <begin position="932"/>
        <end position="998"/>
    </location>
</feature>
<evidence type="ECO:0000256" key="3">
    <source>
        <dbReference type="ARBA" id="ARBA00022833"/>
    </source>
</evidence>
<protein>
    <submittedName>
        <fullName evidence="8">Uncharacterized protein</fullName>
    </submittedName>
</protein>
<dbReference type="InterPro" id="IPR013083">
    <property type="entry name" value="Znf_RING/FYVE/PHD"/>
</dbReference>
<dbReference type="InterPro" id="IPR019787">
    <property type="entry name" value="Znf_PHD-finger"/>
</dbReference>
<accession>A0AAW1WTG4</accession>
<keyword evidence="9" id="KW-1185">Reference proteome</keyword>
<dbReference type="GO" id="GO:0061630">
    <property type="term" value="F:ubiquitin protein ligase activity"/>
    <property type="evidence" value="ECO:0007669"/>
    <property type="project" value="TreeGrafter"/>
</dbReference>
<evidence type="ECO:0000256" key="5">
    <source>
        <dbReference type="SAM" id="MobiDB-lite"/>
    </source>
</evidence>
<dbReference type="GO" id="GO:0008270">
    <property type="term" value="F:zinc ion binding"/>
    <property type="evidence" value="ECO:0007669"/>
    <property type="project" value="UniProtKB-KW"/>
</dbReference>
<evidence type="ECO:0000313" key="8">
    <source>
        <dbReference type="EMBL" id="KAK9926951.1"/>
    </source>
</evidence>
<comment type="caution">
    <text evidence="8">The sequence shown here is derived from an EMBL/GenBank/DDBJ whole genome shotgun (WGS) entry which is preliminary data.</text>
</comment>
<organism evidence="8 9">
    <name type="scientific">Rubus argutus</name>
    <name type="common">Southern blackberry</name>
    <dbReference type="NCBI Taxonomy" id="59490"/>
    <lineage>
        <taxon>Eukaryota</taxon>
        <taxon>Viridiplantae</taxon>
        <taxon>Streptophyta</taxon>
        <taxon>Embryophyta</taxon>
        <taxon>Tracheophyta</taxon>
        <taxon>Spermatophyta</taxon>
        <taxon>Magnoliopsida</taxon>
        <taxon>eudicotyledons</taxon>
        <taxon>Gunneridae</taxon>
        <taxon>Pentapetalae</taxon>
        <taxon>rosids</taxon>
        <taxon>fabids</taxon>
        <taxon>Rosales</taxon>
        <taxon>Rosaceae</taxon>
        <taxon>Rosoideae</taxon>
        <taxon>Rosoideae incertae sedis</taxon>
        <taxon>Rubus</taxon>
    </lineage>
</organism>
<dbReference type="EMBL" id="JBEDUW010000005">
    <property type="protein sequence ID" value="KAK9926951.1"/>
    <property type="molecule type" value="Genomic_DNA"/>
</dbReference>
<evidence type="ECO:0000256" key="1">
    <source>
        <dbReference type="ARBA" id="ARBA00022723"/>
    </source>
</evidence>
<proteinExistence type="predicted"/>
<dbReference type="PROSITE" id="PS50089">
    <property type="entry name" value="ZF_RING_2"/>
    <property type="match status" value="1"/>
</dbReference>
<dbReference type="SMART" id="SM00184">
    <property type="entry name" value="RING"/>
    <property type="match status" value="2"/>
</dbReference>
<dbReference type="Pfam" id="PF13639">
    <property type="entry name" value="zf-RING_2"/>
    <property type="match status" value="1"/>
</dbReference>
<dbReference type="GO" id="GO:0016567">
    <property type="term" value="P:protein ubiquitination"/>
    <property type="evidence" value="ECO:0007669"/>
    <property type="project" value="TreeGrafter"/>
</dbReference>
<evidence type="ECO:0000256" key="2">
    <source>
        <dbReference type="ARBA" id="ARBA00022771"/>
    </source>
</evidence>
<gene>
    <name evidence="8" type="ORF">M0R45_024157</name>
</gene>
<sequence length="1308" mass="143460">MEVNLVASGMQEEDAFGVNENYNNENPVLDGENETCGICMDTIIDRGVLDCCQHWFCFACIDNWATITNLCPLCQNEFQVITCVPVYDTVGSNKMDDDSSSRDDDWSIEGTNNTVSFPSYYIDENSVICLDGDGCKVRSGSATMEEDSNLDTSIACDSCDLWYHAFCVGFDPESTSENTWLCPRCLVDEMPQNSDAGSVQRSNGQFDLENVNNESLNEETFSRKVSVSVVDTGDTAVVVSVVGDSSESILPTLEVGKDLETESLVSASEDSHKVEKFSGEKTIKLEAQELELSLSCDTSFSLPSNALAHKQLRTSTGESFNELRSFEGVKNSSGKLNESHISTKLSDSESSMGLDLGLCGGSFLSVDTNSNGTEHHGTEDVKQHNPSEEYLLKADKIVPDANSDAPGMTGGKRKRTDCSDGISADDRDTDPKIKSKVAVKKIRDEEKIQQIASKDQAKACLSDSGNGSSLTVVPKDSRLKCHPVPNPTSEILSIVRTTNRKSSKGLAYPNPGIKSSEEQDSMASLRVKKIMRRDAEDKESSMVVQRLRKEIREAVRNKSSKDFGENQFDPKLLDAFRAALAGSKTEPVKKLSHLALKARKSMLEKGKVRENLTKKIYGTSNGRRKRAWDRDCQIEFWKHRCIGEPEKIETLKSVLGLLNGSSQGSVTKHESDTQSTNPILSRLYLADTSVFPRKDDIKPLLALKAAGNSEQNDKQLSAMELCSKPSLDNLTSNSTEMNKVSSKVGVPLLETNGNKNDSPISDHGASYNKVHQDRHSEGSLVSSSGGSKSKTKKEVVDKTGDIKVDKRKWALEVLARKMSGTGRNTTNEKKEDNSVLKGNYPLLAQLPTDMRPVLAPCRHNKIPMSVRQTQLYRLTEHLLRKANLPVIRRTADTELAVADAINIEKEVSDRSNSKLVYQNLCSQEILNLSKSNKSSRAPVLGSSPSSVPADRSGEAVHELSTDPVTEEALRNAGLLSDSPPNSPHSNNEVPAEEDDPSIDIREEGPDNVFEMDINPDLDIYGDFEYNLEDEDYIGATATKVSNAQPEEGASKIKVVFSTLQPEISNDTLDLGSTGKIVAVQKDSSCMLENTYSGLEDSTMERETDSVPLESIFGKEGEELSVAECEELYGPDIEPLIKKLPGASEIQYGSIDAGLVKDKYPKENESCGPKPTEEITSPSGDESYAQNIVASLGCNSSGGEDLTNHPQPDGNVERKKKSNMDSKDQSNSINSISKKVEAYIKEHIRPLCKSGVITTEQYKWAVAKTTEKVMKYHSKAKSASFLIKEGEKVKKLAEQYIETSQKKEKADPL</sequence>
<dbReference type="Proteomes" id="UP001457282">
    <property type="component" value="Unassembled WGS sequence"/>
</dbReference>
<feature type="region of interest" description="Disordered" evidence="5">
    <location>
        <begin position="1159"/>
        <end position="1180"/>
    </location>
</feature>
<feature type="domain" description="RING-type" evidence="7">
    <location>
        <begin position="36"/>
        <end position="75"/>
    </location>
</feature>
<dbReference type="Gene3D" id="3.30.40.10">
    <property type="entry name" value="Zinc/RING finger domain, C3HC4 (zinc finger)"/>
    <property type="match status" value="2"/>
</dbReference>
<dbReference type="SUPFAM" id="SSF57903">
    <property type="entry name" value="FYVE/PHD zinc finger"/>
    <property type="match status" value="1"/>
</dbReference>
<dbReference type="InterPro" id="IPR001841">
    <property type="entry name" value="Znf_RING"/>
</dbReference>
<reference evidence="8 9" key="1">
    <citation type="journal article" date="2023" name="G3 (Bethesda)">
        <title>A chromosome-length genome assembly and annotation of blackberry (Rubus argutus, cv. 'Hillquist').</title>
        <authorList>
            <person name="Bruna T."/>
            <person name="Aryal R."/>
            <person name="Dudchenko O."/>
            <person name="Sargent D.J."/>
            <person name="Mead D."/>
            <person name="Buti M."/>
            <person name="Cavallini A."/>
            <person name="Hytonen T."/>
            <person name="Andres J."/>
            <person name="Pham M."/>
            <person name="Weisz D."/>
            <person name="Mascagni F."/>
            <person name="Usai G."/>
            <person name="Natali L."/>
            <person name="Bassil N."/>
            <person name="Fernandez G.E."/>
            <person name="Lomsadze A."/>
            <person name="Armour M."/>
            <person name="Olukolu B."/>
            <person name="Poorten T."/>
            <person name="Britton C."/>
            <person name="Davik J."/>
            <person name="Ashrafi H."/>
            <person name="Aiden E.L."/>
            <person name="Borodovsky M."/>
            <person name="Worthington M."/>
        </authorList>
    </citation>
    <scope>NUCLEOTIDE SEQUENCE [LARGE SCALE GENOMIC DNA]</scope>
    <source>
        <strain evidence="8">PI 553951</strain>
    </source>
</reference>
<feature type="domain" description="PHD-type" evidence="6">
    <location>
        <begin position="68"/>
        <end position="188"/>
    </location>
</feature>